<keyword evidence="10" id="KW-1185">Reference proteome</keyword>
<organism evidence="9 10">
    <name type="scientific">Parapedobacter deserti</name>
    <dbReference type="NCBI Taxonomy" id="1912957"/>
    <lineage>
        <taxon>Bacteria</taxon>
        <taxon>Pseudomonadati</taxon>
        <taxon>Bacteroidota</taxon>
        <taxon>Sphingobacteriia</taxon>
        <taxon>Sphingobacteriales</taxon>
        <taxon>Sphingobacteriaceae</taxon>
        <taxon>Parapedobacter</taxon>
    </lineage>
</organism>
<sequence length="229" mass="25176">MEKQDIQLSDVSRILFGEVPGVFYIEVVFRIAVIYLVLMISMRGMGKRMASQLGRNEMAAMVSLAAAIGVPLQDPARGLLPIVIIAVVVIFFQHAIAKKAATDQRFESISQGNVALIVSDGVLDLKQLARSRLAKGRLFAQLRSSQITHLGMVERLFLEANGTFSLKRSPDPKAGLSIMPSWDEEFVGSMKIDFALVACARCGKTVTKDQQPLTCPNCHQANEWTKAVR</sequence>
<dbReference type="PANTHER" id="PTHR34582:SF6">
    <property type="entry name" value="UPF0702 TRANSMEMBRANE PROTEIN YCAP"/>
    <property type="match status" value="1"/>
</dbReference>
<dbReference type="InterPro" id="IPR007353">
    <property type="entry name" value="DUF421"/>
</dbReference>
<evidence type="ECO:0000313" key="10">
    <source>
        <dbReference type="Proteomes" id="UP001595526"/>
    </source>
</evidence>
<dbReference type="Pfam" id="PF04239">
    <property type="entry name" value="DUF421"/>
    <property type="match status" value="1"/>
</dbReference>
<keyword evidence="6 7" id="KW-0472">Membrane</keyword>
<keyword evidence="4 7" id="KW-0812">Transmembrane</keyword>
<evidence type="ECO:0000256" key="4">
    <source>
        <dbReference type="ARBA" id="ARBA00022692"/>
    </source>
</evidence>
<evidence type="ECO:0000256" key="7">
    <source>
        <dbReference type="SAM" id="Phobius"/>
    </source>
</evidence>
<comment type="subcellular location">
    <subcellularLocation>
        <location evidence="1">Cell membrane</location>
        <topology evidence="1">Multi-pass membrane protein</topology>
    </subcellularLocation>
</comment>
<comment type="caution">
    <text evidence="9">The sequence shown here is derived from an EMBL/GenBank/DDBJ whole genome shotgun (WGS) entry which is preliminary data.</text>
</comment>
<dbReference type="Proteomes" id="UP001595526">
    <property type="component" value="Unassembled WGS sequence"/>
</dbReference>
<protein>
    <submittedName>
        <fullName evidence="9">DUF421 domain-containing protein</fullName>
    </submittedName>
</protein>
<name>A0ABV7JPG6_9SPHI</name>
<dbReference type="PANTHER" id="PTHR34582">
    <property type="entry name" value="UPF0702 TRANSMEMBRANE PROTEIN YCAP"/>
    <property type="match status" value="1"/>
</dbReference>
<dbReference type="EMBL" id="JBHRTA010000062">
    <property type="protein sequence ID" value="MFC3199995.1"/>
    <property type="molecule type" value="Genomic_DNA"/>
</dbReference>
<evidence type="ECO:0000313" key="9">
    <source>
        <dbReference type="EMBL" id="MFC3199995.1"/>
    </source>
</evidence>
<feature type="transmembrane region" description="Helical" evidence="7">
    <location>
        <begin position="78"/>
        <end position="97"/>
    </location>
</feature>
<gene>
    <name evidence="9" type="ORF">ACFOET_20410</name>
</gene>
<evidence type="ECO:0000256" key="2">
    <source>
        <dbReference type="ARBA" id="ARBA00006448"/>
    </source>
</evidence>
<evidence type="ECO:0000256" key="1">
    <source>
        <dbReference type="ARBA" id="ARBA00004651"/>
    </source>
</evidence>
<evidence type="ECO:0000256" key="3">
    <source>
        <dbReference type="ARBA" id="ARBA00022475"/>
    </source>
</evidence>
<keyword evidence="5 7" id="KW-1133">Transmembrane helix</keyword>
<accession>A0ABV7JPG6</accession>
<evidence type="ECO:0000259" key="8">
    <source>
        <dbReference type="Pfam" id="PF04239"/>
    </source>
</evidence>
<keyword evidence="3" id="KW-1003">Cell membrane</keyword>
<feature type="transmembrane region" description="Helical" evidence="7">
    <location>
        <begin position="22"/>
        <end position="41"/>
    </location>
</feature>
<evidence type="ECO:0000256" key="6">
    <source>
        <dbReference type="ARBA" id="ARBA00023136"/>
    </source>
</evidence>
<comment type="similarity">
    <text evidence="2">Belongs to the UPF0702 family.</text>
</comment>
<dbReference type="RefSeq" id="WP_379026156.1">
    <property type="nucleotide sequence ID" value="NZ_JBHRTA010000062.1"/>
</dbReference>
<feature type="domain" description="YetF C-terminal" evidence="8">
    <location>
        <begin position="104"/>
        <end position="176"/>
    </location>
</feature>
<reference evidence="10" key="1">
    <citation type="journal article" date="2019" name="Int. J. Syst. Evol. Microbiol.">
        <title>The Global Catalogue of Microorganisms (GCM) 10K type strain sequencing project: providing services to taxonomists for standard genome sequencing and annotation.</title>
        <authorList>
            <consortium name="The Broad Institute Genomics Platform"/>
            <consortium name="The Broad Institute Genome Sequencing Center for Infectious Disease"/>
            <person name="Wu L."/>
            <person name="Ma J."/>
        </authorList>
    </citation>
    <scope>NUCLEOTIDE SEQUENCE [LARGE SCALE GENOMIC DNA]</scope>
    <source>
        <strain evidence="10">KCTC 52416</strain>
    </source>
</reference>
<dbReference type="InterPro" id="IPR023090">
    <property type="entry name" value="UPF0702_alpha/beta_dom_sf"/>
</dbReference>
<proteinExistence type="inferred from homology"/>
<evidence type="ECO:0000256" key="5">
    <source>
        <dbReference type="ARBA" id="ARBA00022989"/>
    </source>
</evidence>
<dbReference type="Gene3D" id="3.30.240.20">
    <property type="entry name" value="bsu07140 like domains"/>
    <property type="match status" value="1"/>
</dbReference>